<dbReference type="PANTHER" id="PTHR34205">
    <property type="entry name" value="TRANSMEMBRANE PROTEIN"/>
    <property type="match status" value="1"/>
</dbReference>
<gene>
    <name evidence="4" type="ORF">CGC20_23675</name>
    <name evidence="5" type="ORF">CGC21_27450</name>
    <name evidence="3" type="ORF">LDBPK_120660</name>
    <name evidence="1" type="ORF">LdCL_120012300</name>
    <name evidence="2" type="ORF">LDHU3_12.1000</name>
</gene>
<dbReference type="Pfam" id="PF06127">
    <property type="entry name" value="Mpo1-like"/>
    <property type="match status" value="1"/>
</dbReference>
<sequence length="108" mass="11785">MVNLSAKFQISASNHKEFYIYYLAKHSKQWTRRMHLIGTAVGVVGAAVSAVRMDVIGATVSTAVGVAICWAGDTVVEQTQPTTFKNPIWSVMSNFKMVASMLKGDMSI</sequence>
<dbReference type="EMBL" id="LR812632">
    <property type="protein sequence ID" value="CAC5428313.1"/>
    <property type="molecule type" value="Genomic_DNA"/>
</dbReference>
<accession>A0A3S5H6L3</accession>
<dbReference type="OrthoDB" id="5511466at2759"/>
<reference evidence="1 7" key="4">
    <citation type="journal article" date="2018" name="Sci. Rep.">
        <title>A complete Leishmania donovani reference genome identifies novel genetic variations associated with virulence.</title>
        <authorList>
            <person name="Lypaczewski P."/>
            <person name="Hoshizaki J."/>
            <person name="Zhang W.-W."/>
            <person name="McCall L.-I."/>
            <person name="Torcivia-Rodriguez J."/>
            <person name="Simonyan V."/>
            <person name="Kaur A."/>
            <person name="Dewar K."/>
            <person name="Matlashewski G."/>
        </authorList>
    </citation>
    <scope>NUCLEOTIDE SEQUENCE [LARGE SCALE GENOMIC DNA]</scope>
    <source>
        <strain evidence="1 7">LdCL</strain>
    </source>
</reference>
<proteinExistence type="predicted"/>
<name>A0A3S5H6L3_LEIDO</name>
<evidence type="ECO:0000313" key="8">
    <source>
        <dbReference type="Proteomes" id="UP000318447"/>
    </source>
</evidence>
<dbReference type="Proteomes" id="UP000601710">
    <property type="component" value="Chromosome 12"/>
</dbReference>
<evidence type="ECO:0000313" key="6">
    <source>
        <dbReference type="Proteomes" id="UP000008980"/>
    </source>
</evidence>
<keyword evidence="7" id="KW-1185">Reference proteome</keyword>
<dbReference type="Proteomes" id="UP000274082">
    <property type="component" value="Chromosome 12"/>
</dbReference>
<evidence type="ECO:0000313" key="7">
    <source>
        <dbReference type="Proteomes" id="UP000274082"/>
    </source>
</evidence>
<evidence type="ECO:0000313" key="9">
    <source>
        <dbReference type="Proteomes" id="UP000318821"/>
    </source>
</evidence>
<reference evidence="3" key="2">
    <citation type="submission" date="2011-01" db="EMBL/GenBank/DDBJ databases">
        <authorList>
            <person name="Zhao B.P."/>
            <person name="Ren Z.A."/>
            <person name="Li C.D."/>
        </authorList>
    </citation>
    <scope>NUCLEOTIDE SEQUENCE</scope>
    <source>
        <strain evidence="3">BPK282A1</strain>
    </source>
</reference>
<dbReference type="AlphaFoldDB" id="A0A3S5H6L3"/>
<evidence type="ECO:0000313" key="4">
    <source>
        <dbReference type="EMBL" id="TPP44212.1"/>
    </source>
</evidence>
<dbReference type="InterPro" id="IPR009305">
    <property type="entry name" value="Mpo1-like"/>
</dbReference>
<dbReference type="Proteomes" id="UP000318447">
    <property type="component" value="Unassembled WGS sequence"/>
</dbReference>
<dbReference type="PANTHER" id="PTHR34205:SF2">
    <property type="entry name" value="DUF962 DOMAIN-CONTAINING PROTEIN"/>
    <property type="match status" value="1"/>
</dbReference>
<evidence type="ECO:0000313" key="1">
    <source>
        <dbReference type="EMBL" id="AYU76983.1"/>
    </source>
</evidence>
<dbReference type="EMBL" id="FR799599">
    <property type="protein sequence ID" value="CBZ32471.1"/>
    <property type="molecule type" value="Genomic_DNA"/>
</dbReference>
<dbReference type="EMBL" id="CP029511">
    <property type="protein sequence ID" value="AYU76983.1"/>
    <property type="molecule type" value="Genomic_DNA"/>
</dbReference>
<reference evidence="2" key="8">
    <citation type="submission" date="2020-06" db="EMBL/GenBank/DDBJ databases">
        <authorList>
            <person name="Camacho E."/>
            <person name="Gonzalez-de la Fuente S."/>
            <person name="Rastrojo A."/>
            <person name="Peiro-Pastor R."/>
            <person name="Solana JC."/>
            <person name="Tabera L."/>
            <person name="Gamarro F."/>
            <person name="Carrasco-Ramiro F."/>
            <person name="Requena JM."/>
            <person name="Aguado B."/>
        </authorList>
    </citation>
    <scope>NUCLEOTIDE SEQUENCE</scope>
</reference>
<dbReference type="OMA" id="FRHPLYS"/>
<dbReference type="EMBL" id="RHLD01000031">
    <property type="protein sequence ID" value="TPP44212.1"/>
    <property type="molecule type" value="Genomic_DNA"/>
</dbReference>
<evidence type="ECO:0000313" key="2">
    <source>
        <dbReference type="EMBL" id="CAC5428313.1"/>
    </source>
</evidence>
<dbReference type="VEuPathDB" id="TriTrypDB:LdBPK_120660.1"/>
<evidence type="ECO:0000313" key="5">
    <source>
        <dbReference type="EMBL" id="TPP53911.1"/>
    </source>
</evidence>
<organism evidence="1 7">
    <name type="scientific">Leishmania donovani</name>
    <dbReference type="NCBI Taxonomy" id="5661"/>
    <lineage>
        <taxon>Eukaryota</taxon>
        <taxon>Discoba</taxon>
        <taxon>Euglenozoa</taxon>
        <taxon>Kinetoplastea</taxon>
        <taxon>Metakinetoplastina</taxon>
        <taxon>Trypanosomatida</taxon>
        <taxon>Trypanosomatidae</taxon>
        <taxon>Leishmaniinae</taxon>
        <taxon>Leishmania</taxon>
    </lineage>
</organism>
<reference evidence="9" key="7">
    <citation type="submission" date="2019-02" db="EMBL/GenBank/DDBJ databases">
        <title>FDA dAtabase for Regulatory Grade micrObial Sequences (FDA-ARGOS): Supporting development and validation of Infectious Disease Dx tests.</title>
        <authorList>
            <person name="Duncan R."/>
            <person name="Fisher C."/>
            <person name="Tallon L."/>
            <person name="Sadzewicz L."/>
            <person name="Sengamalay N."/>
            <person name="Ott S."/>
            <person name="Godinez A."/>
            <person name="Nagaraj S."/>
            <person name="Vavikolanu K."/>
            <person name="Vyas G."/>
            <person name="Nadendla S."/>
            <person name="Aluvathingal J."/>
            <person name="Sichtig H."/>
        </authorList>
    </citation>
    <scope>NUCLEOTIDE SEQUENCE [LARGE SCALE GENOMIC DNA]</scope>
    <source>
        <strain evidence="9">FDAARGOS_360</strain>
    </source>
</reference>
<reference evidence="6" key="3">
    <citation type="submission" date="2011-02" db="EMBL/GenBank/DDBJ databases">
        <title>Whole genome sequencing of Leishmania donovani clinical lines reveals dynamic variation related to drug resistance.</title>
        <authorList>
            <person name="Downing T."/>
            <person name="Imamura H."/>
            <person name="Sanders M."/>
            <person name="Decuypere S."/>
            <person name="Hertz-Fowler C."/>
            <person name="Clark T.G."/>
            <person name="Rijal S."/>
            <person name="Sundar S."/>
            <person name="Quail M.A."/>
            <person name="De Doncker S."/>
            <person name="Maes I."/>
            <person name="Vanaerschot M."/>
            <person name="Stark O."/>
            <person name="Schonian G."/>
            <person name="Dujardin J.C."/>
            <person name="Berriman M."/>
        </authorList>
    </citation>
    <scope>NUCLEOTIDE SEQUENCE [LARGE SCALE GENOMIC DNA]</scope>
    <source>
        <strain evidence="6">BPK282A1</strain>
    </source>
</reference>
<evidence type="ECO:0000313" key="3">
    <source>
        <dbReference type="EMBL" id="CBZ32471.1"/>
    </source>
</evidence>
<dbReference type="GeneID" id="13390132"/>
<reference evidence="8" key="6">
    <citation type="submission" date="2019-02" db="EMBL/GenBank/DDBJ databases">
        <title>FDA dAtabase for Regulatory Grade micrObial Sequences (FDA-ARGOS): Supporting development and validation of Infectious Disease Dx tests.</title>
        <authorList>
            <person name="Duncan R."/>
            <person name="Fisher C."/>
            <person name="Tallon L."/>
            <person name="Sadzewicz L."/>
            <person name="Sengamalay N."/>
            <person name="Ott S."/>
            <person name="Godinez A."/>
            <person name="Nagaraj S."/>
            <person name="Vavikolanu K."/>
            <person name="Nadendla S."/>
            <person name="Aluvathingal J."/>
            <person name="Sichtig H."/>
        </authorList>
    </citation>
    <scope>NUCLEOTIDE SEQUENCE [LARGE SCALE GENOMIC DNA]</scope>
    <source>
        <strain evidence="8">FDAARGOS_361</strain>
    </source>
</reference>
<dbReference type="RefSeq" id="XP_003859183.1">
    <property type="nucleotide sequence ID" value="XM_003859135.1"/>
</dbReference>
<dbReference type="Proteomes" id="UP000008980">
    <property type="component" value="Chromosome 12"/>
</dbReference>
<dbReference type="VEuPathDB" id="TriTrypDB:LdCL_120012300"/>
<dbReference type="Proteomes" id="UP000318821">
    <property type="component" value="Unassembled WGS sequence"/>
</dbReference>
<protein>
    <submittedName>
        <fullName evidence="1">Uncharacterized protein</fullName>
    </submittedName>
</protein>
<reference evidence="4" key="5">
    <citation type="submission" date="2019-02" db="EMBL/GenBank/DDBJ databases">
        <title>FDA dAtabase for Regulatory Grade micrObial Sequences (FDA-ARGOS): Supporting development and validation of Infectious Disease Dx tests.</title>
        <authorList>
            <person name="Duncan R."/>
            <person name="Fisher C."/>
            <person name="Tallon L.J."/>
            <person name="Sadzewicz L."/>
            <person name="Sengamalay N."/>
            <person name="Ott S."/>
            <person name="Godinez A."/>
            <person name="Nagaraj S."/>
            <person name="Nadendla S."/>
            <person name="Sichtig H."/>
        </authorList>
    </citation>
    <scope>NUCLEOTIDE SEQUENCE</scope>
    <source>
        <strain evidence="4">FDAARGOS_360</strain>
        <strain evidence="5">FDAARGOS_361</strain>
    </source>
</reference>
<accession>E9BB46</accession>
<dbReference type="VEuPathDB" id="TriTrypDB:LDHU3_12.1000"/>
<reference evidence="3 6" key="1">
    <citation type="journal article" date="2011" name="Genome Res.">
        <title>Whole genome sequencing of multiple Leishmania donovani clinical isolates provides insights into population structure and mechanisms of drug resistance.</title>
        <authorList>
            <person name="Downing T."/>
            <person name="Imamura H."/>
            <person name="Decuypere S."/>
            <person name="Clark T.G."/>
            <person name="Coombs G.H."/>
            <person name="Cotton J.A."/>
            <person name="Hilley J.D."/>
            <person name="de Doncker S."/>
            <person name="Maes I."/>
            <person name="Mottram J.C."/>
            <person name="Quail M.A."/>
            <person name="Rijal S."/>
            <person name="Sanders M."/>
            <person name="Schonian G."/>
            <person name="Stark O."/>
            <person name="Sundar S."/>
            <person name="Vanaerschot M."/>
            <person name="Hertz-Fowler C."/>
            <person name="Dujardin J.C."/>
            <person name="Berriman M."/>
        </authorList>
    </citation>
    <scope>NUCLEOTIDE SEQUENCE [LARGE SCALE GENOMIC DNA]</scope>
    <source>
        <strain evidence="3 6">BPK282A1</strain>
    </source>
</reference>
<dbReference type="EMBL" id="RHLC01000046">
    <property type="protein sequence ID" value="TPP53911.1"/>
    <property type="molecule type" value="Genomic_DNA"/>
</dbReference>
<dbReference type="KEGG" id="ldo:LDBPK_120660"/>